<feature type="region of interest" description="Disordered" evidence="1">
    <location>
        <begin position="397"/>
        <end position="498"/>
    </location>
</feature>
<evidence type="ECO:0000313" key="5">
    <source>
        <dbReference type="Proteomes" id="UP000001949"/>
    </source>
</evidence>
<dbReference type="EMBL" id="AAGK01000002">
    <property type="protein sequence ID" value="EAN32287.1"/>
    <property type="molecule type" value="Genomic_DNA"/>
</dbReference>
<dbReference type="GeneID" id="3501606"/>
<dbReference type="InParanoid" id="Q9GQU3"/>
<dbReference type="KEGG" id="tpv:TP02_0001"/>
<feature type="signal peptide" evidence="2">
    <location>
        <begin position="1"/>
        <end position="25"/>
    </location>
</feature>
<organism evidence="3">
    <name type="scientific">Theileria parva</name>
    <name type="common">East coast fever infection agent</name>
    <dbReference type="NCBI Taxonomy" id="5875"/>
    <lineage>
        <taxon>Eukaryota</taxon>
        <taxon>Sar</taxon>
        <taxon>Alveolata</taxon>
        <taxon>Apicomplexa</taxon>
        <taxon>Aconoidasida</taxon>
        <taxon>Piroplasmida</taxon>
        <taxon>Theileriidae</taxon>
        <taxon>Theileria</taxon>
    </lineage>
</organism>
<accession>Q9GQU3</accession>
<dbReference type="Proteomes" id="UP000001949">
    <property type="component" value="Unassembled WGS sequence"/>
</dbReference>
<name>Q9GQU3_THEPA</name>
<dbReference type="eggNOG" id="ENOG502QU51">
    <property type="taxonomic scope" value="Eukaryota"/>
</dbReference>
<gene>
    <name evidence="4" type="ordered locus">TP02_0001</name>
</gene>
<protein>
    <submittedName>
        <fullName evidence="4">Hypothetical telomeric SfiI 1 protein 1</fullName>
    </submittedName>
    <submittedName>
        <fullName evidence="3">Hypothetical telomeric SfiI 1 protein1</fullName>
    </submittedName>
</protein>
<sequence>MKRCIITIKLLFYIILFNKWNDLEAKPTSDTSSTTVVTLDINKTSSTNDFEYSKSDNYRTYTPKPGKSFSKIVKKKKDIWTSQNNHAVKVVLIGSGKTPKHLVILLTTRNFVLLYKTGKNKPWEDITSKRHDVSKLKFFGDNNTELKSSDYEITIVNKFLNYTFNDGVKCLTVNLGDNVVWSHSDHSNFKEIKAFSLDLYLNNFFVKNKSDQLKQIKPKLKPVDLDIDKKESTEQSDYKDENGVNTWTPKFGYGFNKISAGETAIWNSNDVYSTMVTIKSEGTNKYLIILLNNDSFSIFKQSDGKSWENISKHGTFFTSIRFYGDNNRELRPSDYKIDIVNTSVSFTFNSGVNCTKIMFGDDEWSQKDHTQSNLIKSLSLDFVSNSLTIALQSGTMNLKFDPTTSGGQTTTTGTGQTGTSPATGQDGTGTGTGASTTPAGQTTTGGSQPATGTNQTTTTPASEGQTTTTPKSGSSPTATGTTTTPKSGSSPTAIGTTT</sequence>
<feature type="compositionally biased region" description="Low complexity" evidence="1">
    <location>
        <begin position="466"/>
        <end position="498"/>
    </location>
</feature>
<dbReference type="EMBL" id="AF198439">
    <property type="protein sequence ID" value="AAG37805.1"/>
    <property type="molecule type" value="Genomic_DNA"/>
</dbReference>
<dbReference type="OMA" id="QGNKDVW"/>
<evidence type="ECO:0000256" key="2">
    <source>
        <dbReference type="SAM" id="SignalP"/>
    </source>
</evidence>
<reference evidence="3" key="1">
    <citation type="submission" date="1999-10" db="EMBL/GenBank/DDBJ databases">
        <authorList>
            <person name="Bishop R.P."/>
            <person name="Gobright E.I."/>
            <person name="Sohanpal B.K."/>
        </authorList>
    </citation>
    <scope>NUCLEOTIDE SEQUENCE</scope>
    <source>
        <strain evidence="3">Muguga</strain>
    </source>
</reference>
<dbReference type="STRING" id="5875.Q9GQU3"/>
<proteinExistence type="predicted"/>
<evidence type="ECO:0000256" key="1">
    <source>
        <dbReference type="SAM" id="MobiDB-lite"/>
    </source>
</evidence>
<keyword evidence="5" id="KW-1185">Reference proteome</keyword>
<dbReference type="RefSeq" id="XP_764570.1">
    <property type="nucleotide sequence ID" value="XM_759477.1"/>
</dbReference>
<feature type="compositionally biased region" description="Low complexity" evidence="1">
    <location>
        <begin position="402"/>
        <end position="425"/>
    </location>
</feature>
<evidence type="ECO:0000313" key="3">
    <source>
        <dbReference type="EMBL" id="AAG37805.1"/>
    </source>
</evidence>
<dbReference type="AlphaFoldDB" id="Q9GQU3"/>
<keyword evidence="2" id="KW-0732">Signal</keyword>
<reference evidence="4 5" key="3">
    <citation type="journal article" date="2005" name="Science">
        <title>Genome sequence of Theileria parva, a bovine pathogen that transforms lymphocytes.</title>
        <authorList>
            <person name="Gardner M.J."/>
            <person name="Bishop R."/>
            <person name="Shah T."/>
            <person name="de Villiers E.P."/>
            <person name="Carlton J.M."/>
            <person name="Hall N."/>
            <person name="Ren Q."/>
            <person name="Paulsen I.T."/>
            <person name="Pain A."/>
            <person name="Berriman M."/>
            <person name="Wilson R.J.M."/>
            <person name="Sato S."/>
            <person name="Ralph S.A."/>
            <person name="Mann D.J."/>
            <person name="Xiong Z."/>
            <person name="Shallom S.J."/>
            <person name="Weidman J."/>
            <person name="Jiang L."/>
            <person name="Lynn J."/>
            <person name="Weaver B."/>
            <person name="Shoaibi A."/>
            <person name="Domingo A.R."/>
            <person name="Wasawo D."/>
            <person name="Crabtree J."/>
            <person name="Wortman J.R."/>
            <person name="Haas B."/>
            <person name="Angiuoli S.V."/>
            <person name="Creasy T.H."/>
            <person name="Lu C."/>
            <person name="Suh B."/>
            <person name="Silva J.C."/>
            <person name="Utterback T.R."/>
            <person name="Feldblyum T.V."/>
            <person name="Pertea M."/>
            <person name="Allen J."/>
            <person name="Nierman W.C."/>
            <person name="Taracha E.L.N."/>
            <person name="Salzberg S.L."/>
            <person name="White O.R."/>
            <person name="Fitzhugh H.A."/>
            <person name="Morzaria S."/>
            <person name="Venter J.C."/>
            <person name="Fraser C.M."/>
            <person name="Nene V."/>
        </authorList>
    </citation>
    <scope>NUCLEOTIDE SEQUENCE [LARGE SCALE GENOMIC DNA]</scope>
    <source>
        <strain evidence="4 5">Muguga</strain>
    </source>
</reference>
<evidence type="ECO:0000313" key="4">
    <source>
        <dbReference type="EMBL" id="EAN32287.1"/>
    </source>
</evidence>
<reference evidence="3" key="2">
    <citation type="journal article" date="2000" name="Mol. Biochem. Parasitol.">
        <title>Polymorphic open reading frames encoding secretory proteins are located less than 3 kilobases from Theileria parva telomeres.</title>
        <authorList>
            <person name="Bishop R."/>
            <person name="Gobright E."/>
            <person name="Nene V."/>
            <person name="Morzaria S."/>
            <person name="Musoke A."/>
            <person name="Sohanpal B."/>
        </authorList>
    </citation>
    <scope>NUCLEOTIDE SEQUENCE</scope>
    <source>
        <strain evidence="3">Muguga</strain>
    </source>
</reference>
<reference evidence="4" key="4">
    <citation type="submission" date="2005-06" db="EMBL/GenBank/DDBJ databases">
        <authorList>
            <person name="Gardner M."/>
            <person name="Bishop R."/>
            <person name="Shah T."/>
            <person name="de Villiers E."/>
            <person name="Carlton J.M."/>
            <person name="Hall N."/>
            <person name="Ren Q."/>
            <person name="Paulsen I.T."/>
            <person name="Pain A."/>
            <person name="Berriman M."/>
            <person name="Wilson R.J.M."/>
            <person name="Sato S."/>
            <person name="Ralph S.A."/>
            <person name="Mann D.J."/>
            <person name="Xiong Z."/>
            <person name="Shallom S.J."/>
            <person name="Weidman J."/>
            <person name="Jiang L."/>
            <person name="Lynn J."/>
            <person name="Weaver B."/>
            <person name="Shoaibi A."/>
            <person name="Wasawo D."/>
            <person name="Crabtree J."/>
            <person name="Wortman J.R."/>
            <person name="Haas B."/>
            <person name="Angiuoli S."/>
            <person name="Creasy T.H."/>
            <person name="Lu C."/>
            <person name="Suh B."/>
            <person name="Silva J.C."/>
            <person name="Utterback T."/>
            <person name="Feldblyum T."/>
            <person name="Pertea M."/>
            <person name="Allen J."/>
            <person name="Taracha E.L."/>
            <person name="Salzberg S.L."/>
            <person name="White O."/>
            <person name="Fitzhugh H.A."/>
            <person name="Morzaria S."/>
            <person name="Venter J.C."/>
            <person name="Fraser C.M."/>
            <person name="Nene V."/>
        </authorList>
    </citation>
    <scope>NUCLEOTIDE SEQUENCE</scope>
    <source>
        <strain evidence="4">Muguga</strain>
    </source>
</reference>
<feature type="chain" id="PRO_5010148191" evidence="2">
    <location>
        <begin position="26"/>
        <end position="498"/>
    </location>
</feature>
<dbReference type="Pfam" id="PF04385">
    <property type="entry name" value="FAINT"/>
    <property type="match status" value="2"/>
</dbReference>
<dbReference type="InterPro" id="IPR007480">
    <property type="entry name" value="DUF529"/>
</dbReference>
<dbReference type="VEuPathDB" id="PiroplasmaDB:TpMuguga_02g00001"/>
<feature type="compositionally biased region" description="Low complexity" evidence="1">
    <location>
        <begin position="433"/>
        <end position="459"/>
    </location>
</feature>